<evidence type="ECO:0000313" key="6">
    <source>
        <dbReference type="EMBL" id="SPX30100.1"/>
    </source>
</evidence>
<dbReference type="GO" id="GO:0141034">
    <property type="term" value="P:symbiont-mediated perturbation of host actin cytoskeleton via inhibition of actin polymerization"/>
    <property type="evidence" value="ECO:0000269"/>
    <property type="project" value="SigSci"/>
</dbReference>
<dbReference type="Proteomes" id="UP000305093">
    <property type="component" value="Unassembled WGS sequence"/>
</dbReference>
<reference evidence="5 10" key="3">
    <citation type="submission" date="2018-05" db="EMBL/GenBank/DDBJ databases">
        <title>Genomic sequencing of EHEC O26 New European Clone.</title>
        <authorList>
            <person name="Karnisova L."/>
            <person name="Nunvar J."/>
            <person name="Marejkova M."/>
            <person name="Mellmann A."/>
            <person name="Drevinek P."/>
            <person name="Blahova K."/>
            <person name="Bielaszewska M."/>
        </authorList>
    </citation>
    <scope>NUCLEOTIDE SEQUENCE [LARGE SCALE GENOMIC DNA]</scope>
    <source>
        <strain evidence="5 10">14-391</strain>
    </source>
</reference>
<evidence type="ECO:0000313" key="15">
    <source>
        <dbReference type="Proteomes" id="UP000587626"/>
    </source>
</evidence>
<evidence type="ECO:0000313" key="14">
    <source>
        <dbReference type="Proteomes" id="UP000305093"/>
    </source>
</evidence>
<dbReference type="EMBL" id="AASATZ010000003">
    <property type="protein sequence ID" value="EFA4416865.1"/>
    <property type="molecule type" value="Genomic_DNA"/>
</dbReference>
<evidence type="ECO:0000313" key="3">
    <source>
        <dbReference type="EMBL" id="EFM7861646.1"/>
    </source>
</evidence>
<dbReference type="EMBL" id="RROO01000049">
    <property type="protein sequence ID" value="TJF61958.1"/>
    <property type="molecule type" value="Genomic_DNA"/>
</dbReference>
<evidence type="ECO:0000313" key="8">
    <source>
        <dbReference type="EMBL" id="TJF61958.1"/>
    </source>
</evidence>
<dbReference type="Proteomes" id="UP000250385">
    <property type="component" value="Unassembled WGS sequence"/>
</dbReference>
<evidence type="ECO:0000313" key="7">
    <source>
        <dbReference type="EMBL" id="STN05848.1"/>
    </source>
</evidence>
<sequence>MPIIKNCLSSISNILRNEKTSYSLIKTEQTGKLLNRKITTTPTPAKLLSYRNADLIKENYITEKVLSIFNIKRDFVAVRIQSNQFTDLKNKTIQGHKDTVAKVIDWYNPQKNAFGIMMGTPRRSADIAKEESRNALNFMIMEKDTFNEKILNSNANLQKKYGTTENSSWVSASVGSLLDKGAKVYPDISCSLRLGEPFIITLPETVRLDVNIHPLKK</sequence>
<dbReference type="Proteomes" id="UP000248865">
    <property type="component" value="Unassembled WGS sequence"/>
</dbReference>
<accession>A0A0F3TZI9</accession>
<dbReference type="Proteomes" id="UP000591371">
    <property type="component" value="Unassembled WGS sequence"/>
</dbReference>
<evidence type="ECO:0000313" key="4">
    <source>
        <dbReference type="EMBL" id="PBN78265.1"/>
    </source>
</evidence>
<dbReference type="EMBL" id="AP018802">
    <property type="protein sequence ID" value="BBF52359.1"/>
    <property type="molecule type" value="Genomic_DNA"/>
</dbReference>
<evidence type="ECO:0000313" key="16">
    <source>
        <dbReference type="Proteomes" id="UP000591371"/>
    </source>
</evidence>
<dbReference type="Proteomes" id="UP000587626">
    <property type="component" value="Unassembled WGS sequence"/>
</dbReference>
<evidence type="ECO:0000313" key="5">
    <source>
        <dbReference type="EMBL" id="PZZ61311.1"/>
    </source>
</evidence>
<evidence type="ECO:0000313" key="10">
    <source>
        <dbReference type="Proteomes" id="UP000248865"/>
    </source>
</evidence>
<protein>
    <submittedName>
        <fullName evidence="2">EspJ family T3SS effector ADP-ribosyltransferase</fullName>
    </submittedName>
    <submittedName>
        <fullName evidence="4">Secretion protein EspJ</fullName>
    </submittedName>
    <submittedName>
        <fullName evidence="1">T3SS secreted effector EspJ</fullName>
    </submittedName>
    <submittedName>
        <fullName evidence="3">Type III secretion system effector ADP-ribosyltransferase EspJ</fullName>
    </submittedName>
</protein>
<evidence type="ECO:0000313" key="1">
    <source>
        <dbReference type="EMBL" id="BBF52359.1"/>
    </source>
</evidence>
<dbReference type="EMBL" id="UGFO01000005">
    <property type="protein sequence ID" value="STN05848.1"/>
    <property type="molecule type" value="Genomic_DNA"/>
</dbReference>
<reference evidence="4 9" key="1">
    <citation type="journal article" date="2015" name="Genome Announc.">
        <title>Draft Genome Sequences of Human-Pathogenic Escherichia coli O26:H11 Strains Carrying the stx2 Gene Only and Circulating in France.</title>
        <authorList>
            <person name="Delannoy S."/>
            <person name="Mariani-Kurkdjian P."/>
            <person name="Bonacorsi S."/>
            <person name="Liguori S."/>
            <person name="Ison S.A."/>
            <person name="Fach P."/>
        </authorList>
    </citation>
    <scope>NUCLEOTIDE SEQUENCE [LARGE SCALE GENOMIC DNA]</scope>
    <source>
        <strain evidence="4 9">34870</strain>
    </source>
</reference>
<dbReference type="RefSeq" id="WP_001121571.1">
    <property type="nucleotide sequence ID" value="NZ_AP018796.1"/>
</dbReference>
<evidence type="ECO:0000313" key="2">
    <source>
        <dbReference type="EMBL" id="EFA4416865.1"/>
    </source>
</evidence>
<evidence type="ECO:0000313" key="9">
    <source>
        <dbReference type="Proteomes" id="UP000036331"/>
    </source>
</evidence>
<dbReference type="EMBL" id="UASG01000010">
    <property type="protein sequence ID" value="SPX30100.1"/>
    <property type="molecule type" value="Genomic_DNA"/>
</dbReference>
<dbReference type="SUPFAM" id="SSF56399">
    <property type="entry name" value="ADP-ribosylation"/>
    <property type="match status" value="1"/>
</dbReference>
<dbReference type="OMA" id="KECRNAM"/>
<reference evidence="8 14" key="7">
    <citation type="submission" date="2018-12" db="EMBL/GenBank/DDBJ databases">
        <title>Food and Water Safety Consortium.</title>
        <authorList>
            <person name="Tyson S."/>
            <person name="Peterson C.-L."/>
            <person name="Olson A."/>
            <person name="Tyler S."/>
            <person name="Cabral J."/>
            <person name="Lynch T."/>
            <person name="Knox N."/>
            <person name="Van Domselaar G."/>
            <person name="Graham M."/>
        </authorList>
    </citation>
    <scope>NUCLEOTIDE SEQUENCE [LARGE SCALE GENOMIC DNA]</scope>
    <source>
        <strain evidence="8 14">FWSEC0419</strain>
    </source>
</reference>
<keyword evidence="3" id="KW-0808">Transferase</keyword>
<evidence type="ECO:0000313" key="13">
    <source>
        <dbReference type="Proteomes" id="UP000281900"/>
    </source>
</evidence>
<reference evidence="1 13" key="5">
    <citation type="submission" date="2018-07" db="EMBL/GenBank/DDBJ databases">
        <title>Genomic analysis of colistin resistant EHEC isolated from cattle in Japan.</title>
        <authorList>
            <person name="Kusumoto M."/>
            <person name="Misumi W."/>
            <person name="Ogura Y."/>
            <person name="Hayashi T."/>
            <person name="Akiba M."/>
        </authorList>
    </citation>
    <scope>NUCLEOTIDE SEQUENCE [LARGE SCALE GENOMIC DNA]</scope>
    <source>
        <strain evidence="1 13">E2863</strain>
    </source>
</reference>
<dbReference type="EMBL" id="AATLXB010000033">
    <property type="protein sequence ID" value="EFM7861646.1"/>
    <property type="molecule type" value="Genomic_DNA"/>
</dbReference>
<evidence type="ECO:0000313" key="12">
    <source>
        <dbReference type="Proteomes" id="UP000255057"/>
    </source>
</evidence>
<organism evidence="3 15">
    <name type="scientific">Escherichia coli</name>
    <dbReference type="NCBI Taxonomy" id="562"/>
    <lineage>
        <taxon>Bacteria</taxon>
        <taxon>Pseudomonadati</taxon>
        <taxon>Pseudomonadota</taxon>
        <taxon>Gammaproteobacteria</taxon>
        <taxon>Enterobacterales</taxon>
        <taxon>Enterobacteriaceae</taxon>
        <taxon>Escherichia</taxon>
    </lineage>
</organism>
<reference evidence="4" key="2">
    <citation type="submission" date="2017-03" db="EMBL/GenBank/DDBJ databases">
        <title>The mobilome is the main driver of stx2-positive O26:H11 Escherichia coli strains evolution.</title>
        <authorList>
            <person name="Delannoy S."/>
            <person name="Mariani-Kurkdjian P."/>
            <person name="Webb H.E."/>
            <person name="Bonacorsi S."/>
            <person name="Fach P."/>
        </authorList>
    </citation>
    <scope>NUCLEOTIDE SEQUENCE</scope>
    <source>
        <strain evidence="4">34870</strain>
    </source>
</reference>
<dbReference type="Proteomes" id="UP000281900">
    <property type="component" value="Chromosome"/>
</dbReference>
<dbReference type="AlphaFoldDB" id="A0A0F3TZI9"/>
<dbReference type="Proteomes" id="UP000255057">
    <property type="component" value="Unassembled WGS sequence"/>
</dbReference>
<dbReference type="EMBL" id="LDXE02000001">
    <property type="protein sequence ID" value="PBN78265.1"/>
    <property type="molecule type" value="Genomic_DNA"/>
</dbReference>
<dbReference type="Proteomes" id="UP000036331">
    <property type="component" value="Unassembled WGS sequence"/>
</dbReference>
<proteinExistence type="predicted"/>
<reference evidence="3 15" key="6">
    <citation type="submission" date="2018-08" db="EMBL/GenBank/DDBJ databases">
        <authorList>
            <consortium name="GenomeTrakr network: Whole genome sequencing for foodborne pathogen traceback"/>
        </authorList>
    </citation>
    <scope>NUCLEOTIDE SEQUENCE [LARGE SCALE GENOMIC DNA]</scope>
    <source>
        <strain evidence="3 15">NC_STEC194</strain>
        <strain evidence="2 16">PSU-1190</strain>
    </source>
</reference>
<reference evidence="11 12" key="4">
    <citation type="submission" date="2018-06" db="EMBL/GenBank/DDBJ databases">
        <authorList>
            <consortium name="Pathogen Informatics"/>
            <person name="Doyle S."/>
        </authorList>
    </citation>
    <scope>NUCLEOTIDE SEQUENCE [LARGE SCALE GENOMIC DNA]</scope>
    <source>
        <strain evidence="6 11">NCTC10279</strain>
        <strain evidence="7 12">NCTC8960</strain>
    </source>
</reference>
<dbReference type="GO" id="GO:0016740">
    <property type="term" value="F:transferase activity"/>
    <property type="evidence" value="ECO:0007669"/>
    <property type="project" value="UniProtKB-KW"/>
</dbReference>
<dbReference type="NCBIfam" id="NF033643">
    <property type="entry name" value="EspJ_gen"/>
    <property type="match status" value="1"/>
</dbReference>
<name>A0A0F3TZI9_ECOLX</name>
<dbReference type="EMBL" id="QFSS01000378">
    <property type="protein sequence ID" value="PZZ61311.1"/>
    <property type="molecule type" value="Genomic_DNA"/>
</dbReference>
<evidence type="ECO:0000313" key="11">
    <source>
        <dbReference type="Proteomes" id="UP000250385"/>
    </source>
</evidence>
<gene>
    <name evidence="1" type="primary">espJ</name>
    <name evidence="4" type="ORF">ABE91_007675</name>
    <name evidence="3" type="ORF">B6R15_002922</name>
    <name evidence="8" type="ORF">C9194_21080</name>
    <name evidence="2" type="ORF">D3G36_03055</name>
    <name evidence="5" type="ORF">DIV22_24625</name>
    <name evidence="1" type="ORF">E2863_00851</name>
    <name evidence="6" type="ORF">NCTC10279_02391</name>
    <name evidence="7" type="ORF">NCTC8960_00447</name>
</gene>